<gene>
    <name evidence="4" type="ORF">AMJ87_02550</name>
</gene>
<evidence type="ECO:0000256" key="1">
    <source>
        <dbReference type="ARBA" id="ARBA00023125"/>
    </source>
</evidence>
<dbReference type="PANTHER" id="PTHR46558">
    <property type="entry name" value="TRACRIPTIONAL REGULATORY PROTEIN-RELATED-RELATED"/>
    <property type="match status" value="1"/>
</dbReference>
<evidence type="ECO:0000313" key="5">
    <source>
        <dbReference type="Proteomes" id="UP000051096"/>
    </source>
</evidence>
<dbReference type="InterPro" id="IPR001387">
    <property type="entry name" value="Cro/C1-type_HTH"/>
</dbReference>
<dbReference type="EMBL" id="LJUO01000014">
    <property type="protein sequence ID" value="KPK73165.1"/>
    <property type="molecule type" value="Genomic_DNA"/>
</dbReference>
<dbReference type="SMART" id="SM00530">
    <property type="entry name" value="HTH_XRE"/>
    <property type="match status" value="1"/>
</dbReference>
<sequence>MAQLGQKIRELRAQNEISQEQLAKALKVSRSAISQIENGERKVCAEELIRLSEIFGMSVDSLLDLEKEPVVVLQKYKKKRQRKSDVRISVPQKNLRKFKEVLLYILNKVGSKPNIGETVIYKLLYFIDFDFYEKYEEQLIGATYKKNHYGPTPVEFEEIMKRMLKEKEIEKVQSKYFQYPQRKYLPLKKADLSHLKAHEIELIDDVLNRLSDMNASDISNYSHNDIPWVTTEDGGVIEYEAVFYRTTPYSVRQYEEDVQRN</sequence>
<reference evidence="4 5" key="1">
    <citation type="journal article" date="2015" name="Microbiome">
        <title>Genomic resolution of linkages in carbon, nitrogen, and sulfur cycling among widespread estuary sediment bacteria.</title>
        <authorList>
            <person name="Baker B.J."/>
            <person name="Lazar C.S."/>
            <person name="Teske A.P."/>
            <person name="Dick G.J."/>
        </authorList>
    </citation>
    <scope>NUCLEOTIDE SEQUENCE [LARGE SCALE GENOMIC DNA]</scope>
    <source>
        <strain evidence="4">SM23_60</strain>
    </source>
</reference>
<dbReference type="GO" id="GO:0003677">
    <property type="term" value="F:DNA binding"/>
    <property type="evidence" value="ECO:0007669"/>
    <property type="project" value="UniProtKB-KW"/>
</dbReference>
<feature type="domain" description="HTH cro/C1-type" evidence="3">
    <location>
        <begin position="8"/>
        <end position="62"/>
    </location>
</feature>
<feature type="coiled-coil region" evidence="2">
    <location>
        <begin position="1"/>
        <end position="28"/>
    </location>
</feature>
<proteinExistence type="predicted"/>
<accession>A0A0S8GMT5</accession>
<dbReference type="PROSITE" id="PS50943">
    <property type="entry name" value="HTH_CROC1"/>
    <property type="match status" value="1"/>
</dbReference>
<keyword evidence="1" id="KW-0238">DNA-binding</keyword>
<evidence type="ECO:0000313" key="4">
    <source>
        <dbReference type="EMBL" id="KPK73165.1"/>
    </source>
</evidence>
<comment type="caution">
    <text evidence="4">The sequence shown here is derived from an EMBL/GenBank/DDBJ whole genome shotgun (WGS) entry which is preliminary data.</text>
</comment>
<dbReference type="Gene3D" id="1.10.260.40">
    <property type="entry name" value="lambda repressor-like DNA-binding domains"/>
    <property type="match status" value="1"/>
</dbReference>
<dbReference type="InterPro" id="IPR025272">
    <property type="entry name" value="SocA_Panacea"/>
</dbReference>
<name>A0A0S8GMT5_UNCW3</name>
<dbReference type="InterPro" id="IPR010982">
    <property type="entry name" value="Lambda_DNA-bd_dom_sf"/>
</dbReference>
<dbReference type="Pfam" id="PF13274">
    <property type="entry name" value="SocA_Panacea"/>
    <property type="match status" value="1"/>
</dbReference>
<dbReference type="Pfam" id="PF01381">
    <property type="entry name" value="HTH_3"/>
    <property type="match status" value="1"/>
</dbReference>
<organism evidence="4 5">
    <name type="scientific">candidate division WOR_3 bacterium SM23_60</name>
    <dbReference type="NCBI Taxonomy" id="1703780"/>
    <lineage>
        <taxon>Bacteria</taxon>
        <taxon>Bacteria division WOR-3</taxon>
    </lineage>
</organism>
<evidence type="ECO:0000259" key="3">
    <source>
        <dbReference type="PROSITE" id="PS50943"/>
    </source>
</evidence>
<dbReference type="SUPFAM" id="SSF47413">
    <property type="entry name" value="lambda repressor-like DNA-binding domains"/>
    <property type="match status" value="1"/>
</dbReference>
<dbReference type="Proteomes" id="UP000051096">
    <property type="component" value="Unassembled WGS sequence"/>
</dbReference>
<dbReference type="AlphaFoldDB" id="A0A0S8GMT5"/>
<evidence type="ECO:0000256" key="2">
    <source>
        <dbReference type="SAM" id="Coils"/>
    </source>
</evidence>
<dbReference type="PANTHER" id="PTHR46558:SF11">
    <property type="entry name" value="HTH-TYPE TRANSCRIPTIONAL REGULATOR XRE"/>
    <property type="match status" value="1"/>
</dbReference>
<keyword evidence="2" id="KW-0175">Coiled coil</keyword>
<dbReference type="CDD" id="cd00093">
    <property type="entry name" value="HTH_XRE"/>
    <property type="match status" value="1"/>
</dbReference>
<protein>
    <submittedName>
        <fullName evidence="4">Repressor protein</fullName>
    </submittedName>
</protein>